<dbReference type="InterPro" id="IPR047113">
    <property type="entry name" value="PA2G4/ARX1"/>
</dbReference>
<sequence>MVNLRENEVYSIDIVTSTGEGKPKLLDEKQTTIYKRAVDKSWQPEDERSRFIFSEISQKFPIMPFTARSSWSMITNAISLFCVILEQGFGRERACLGLAECVNHDLCSRILSLGMRNLAAFGCSSIKFTVLLMPNGSIGSHLILSRS</sequence>
<dbReference type="Gene3D" id="3.90.230.10">
    <property type="entry name" value="Creatinase/methionine aminopeptidase superfamily"/>
    <property type="match status" value="1"/>
</dbReference>
<organism evidence="2 3">
    <name type="scientific">Datura stramonium</name>
    <name type="common">Jimsonweed</name>
    <name type="synonym">Common thornapple</name>
    <dbReference type="NCBI Taxonomy" id="4076"/>
    <lineage>
        <taxon>Eukaryota</taxon>
        <taxon>Viridiplantae</taxon>
        <taxon>Streptophyta</taxon>
        <taxon>Embryophyta</taxon>
        <taxon>Tracheophyta</taxon>
        <taxon>Spermatophyta</taxon>
        <taxon>Magnoliopsida</taxon>
        <taxon>eudicotyledons</taxon>
        <taxon>Gunneridae</taxon>
        <taxon>Pentapetalae</taxon>
        <taxon>asterids</taxon>
        <taxon>lamiids</taxon>
        <taxon>Solanales</taxon>
        <taxon>Solanaceae</taxon>
        <taxon>Solanoideae</taxon>
        <taxon>Datureae</taxon>
        <taxon>Datura</taxon>
    </lineage>
</organism>
<dbReference type="EMBL" id="JACEIK010001388">
    <property type="protein sequence ID" value="MCD7468975.1"/>
    <property type="molecule type" value="Genomic_DNA"/>
</dbReference>
<proteinExistence type="inferred from homology"/>
<dbReference type="PANTHER" id="PTHR10804">
    <property type="entry name" value="PROTEASE FAMILY M24 METHIONYL AMINOPEPTIDASE, AMINOPEPTIDASE P"/>
    <property type="match status" value="1"/>
</dbReference>
<dbReference type="Gene3D" id="1.10.10.10">
    <property type="entry name" value="Winged helix-like DNA-binding domain superfamily/Winged helix DNA-binding domain"/>
    <property type="match status" value="1"/>
</dbReference>
<dbReference type="PANTHER" id="PTHR10804:SF11">
    <property type="entry name" value="PROLIFERATION-ASSOCIATED PROTEIN 2G4"/>
    <property type="match status" value="1"/>
</dbReference>
<name>A0ABS8TDB2_DATST</name>
<evidence type="ECO:0000256" key="1">
    <source>
        <dbReference type="ARBA" id="ARBA00007319"/>
    </source>
</evidence>
<dbReference type="InterPro" id="IPR036388">
    <property type="entry name" value="WH-like_DNA-bd_sf"/>
</dbReference>
<evidence type="ECO:0000313" key="3">
    <source>
        <dbReference type="Proteomes" id="UP000823775"/>
    </source>
</evidence>
<dbReference type="InterPro" id="IPR036005">
    <property type="entry name" value="Creatinase/aminopeptidase-like"/>
</dbReference>
<gene>
    <name evidence="2" type="ORF">HAX54_007544</name>
</gene>
<accession>A0ABS8TDB2</accession>
<comment type="caution">
    <text evidence="2">The sequence shown here is derived from an EMBL/GenBank/DDBJ whole genome shotgun (WGS) entry which is preliminary data.</text>
</comment>
<keyword evidence="3" id="KW-1185">Reference proteome</keyword>
<reference evidence="2 3" key="1">
    <citation type="journal article" date="2021" name="BMC Genomics">
        <title>Datura genome reveals duplications of psychoactive alkaloid biosynthetic genes and high mutation rate following tissue culture.</title>
        <authorList>
            <person name="Rajewski A."/>
            <person name="Carter-House D."/>
            <person name="Stajich J."/>
            <person name="Litt A."/>
        </authorList>
    </citation>
    <scope>NUCLEOTIDE SEQUENCE [LARGE SCALE GENOMIC DNA]</scope>
    <source>
        <strain evidence="2">AR-01</strain>
    </source>
</reference>
<comment type="similarity">
    <text evidence="1">Belongs to the peptidase M24 family.</text>
</comment>
<dbReference type="Proteomes" id="UP000823775">
    <property type="component" value="Unassembled WGS sequence"/>
</dbReference>
<evidence type="ECO:0000313" key="2">
    <source>
        <dbReference type="EMBL" id="MCD7468975.1"/>
    </source>
</evidence>
<protein>
    <submittedName>
        <fullName evidence="2">Uncharacterized protein</fullName>
    </submittedName>
</protein>